<dbReference type="OMA" id="QNRGEHC"/>
<evidence type="ECO:0000256" key="1">
    <source>
        <dbReference type="SAM" id="MobiDB-lite"/>
    </source>
</evidence>
<feature type="transmembrane region" description="Helical" evidence="2">
    <location>
        <begin position="184"/>
        <end position="204"/>
    </location>
</feature>
<protein>
    <submittedName>
        <fullName evidence="3">Uncharacterized protein</fullName>
    </submittedName>
</protein>
<keyword evidence="2" id="KW-0812">Transmembrane</keyword>
<evidence type="ECO:0000256" key="2">
    <source>
        <dbReference type="SAM" id="Phobius"/>
    </source>
</evidence>
<keyword evidence="2" id="KW-1133">Transmembrane helix</keyword>
<evidence type="ECO:0000313" key="4">
    <source>
        <dbReference type="Proteomes" id="UP000825935"/>
    </source>
</evidence>
<dbReference type="AlphaFoldDB" id="A0A8T2SEL6"/>
<gene>
    <name evidence="3" type="ORF">KP509_21G068200</name>
</gene>
<feature type="compositionally biased region" description="Acidic residues" evidence="1">
    <location>
        <begin position="138"/>
        <end position="148"/>
    </location>
</feature>
<keyword evidence="4" id="KW-1185">Reference proteome</keyword>
<reference evidence="3" key="1">
    <citation type="submission" date="2021-08" db="EMBL/GenBank/DDBJ databases">
        <title>WGS assembly of Ceratopteris richardii.</title>
        <authorList>
            <person name="Marchant D.B."/>
            <person name="Chen G."/>
            <person name="Jenkins J."/>
            <person name="Shu S."/>
            <person name="Leebens-Mack J."/>
            <person name="Grimwood J."/>
            <person name="Schmutz J."/>
            <person name="Soltis P."/>
            <person name="Soltis D."/>
            <person name="Chen Z.-H."/>
        </authorList>
    </citation>
    <scope>NUCLEOTIDE SEQUENCE</scope>
    <source>
        <strain evidence="3">Whitten #5841</strain>
        <tissue evidence="3">Leaf</tissue>
    </source>
</reference>
<accession>A0A8T2SEL6</accession>
<evidence type="ECO:0000313" key="3">
    <source>
        <dbReference type="EMBL" id="KAH7315857.1"/>
    </source>
</evidence>
<comment type="caution">
    <text evidence="3">The sequence shown here is derived from an EMBL/GenBank/DDBJ whole genome shotgun (WGS) entry which is preliminary data.</text>
</comment>
<organism evidence="3 4">
    <name type="scientific">Ceratopteris richardii</name>
    <name type="common">Triangle waterfern</name>
    <dbReference type="NCBI Taxonomy" id="49495"/>
    <lineage>
        <taxon>Eukaryota</taxon>
        <taxon>Viridiplantae</taxon>
        <taxon>Streptophyta</taxon>
        <taxon>Embryophyta</taxon>
        <taxon>Tracheophyta</taxon>
        <taxon>Polypodiopsida</taxon>
        <taxon>Polypodiidae</taxon>
        <taxon>Polypodiales</taxon>
        <taxon>Pteridineae</taxon>
        <taxon>Pteridaceae</taxon>
        <taxon>Parkerioideae</taxon>
        <taxon>Ceratopteris</taxon>
    </lineage>
</organism>
<dbReference type="OrthoDB" id="1907255at2759"/>
<name>A0A8T2SEL6_CERRI</name>
<feature type="transmembrane region" description="Helical" evidence="2">
    <location>
        <begin position="155"/>
        <end position="177"/>
    </location>
</feature>
<proteinExistence type="predicted"/>
<sequence>MAQCWPTFIAKTHPYRYFTFNTTWQNYAGFTWRSFLSSASLECLIVPKGIEDFLSSDSVLASASSVPSISCFCDDDPLLTEHCQRKDLSTSSFHTRMGIVYSPWATSMMNGYQDSPRKPIRESTGGPTGGGRGNGDGGGDDGGDGDDEGNEEQIWVLPLLTISFAAFHLGYCVAVWVKEKSFDLRFFLTGIGLFCQLAVAAVGLNNRSGIDAYFRGFGASIGVMLWTGTFQNRGEHCLRKRKGRTAGIVSLLAASMAAFFSSALYDIISRF</sequence>
<feature type="region of interest" description="Disordered" evidence="1">
    <location>
        <begin position="112"/>
        <end position="148"/>
    </location>
</feature>
<dbReference type="EMBL" id="CM035426">
    <property type="protein sequence ID" value="KAH7315857.1"/>
    <property type="molecule type" value="Genomic_DNA"/>
</dbReference>
<keyword evidence="2" id="KW-0472">Membrane</keyword>
<feature type="transmembrane region" description="Helical" evidence="2">
    <location>
        <begin position="210"/>
        <end position="227"/>
    </location>
</feature>
<feature type="transmembrane region" description="Helical" evidence="2">
    <location>
        <begin position="248"/>
        <end position="268"/>
    </location>
</feature>
<feature type="compositionally biased region" description="Gly residues" evidence="1">
    <location>
        <begin position="126"/>
        <end position="137"/>
    </location>
</feature>
<dbReference type="Proteomes" id="UP000825935">
    <property type="component" value="Chromosome 21"/>
</dbReference>